<sequence length="81" mass="9133">MLGKIVNTLLWASEKPFSVQLTQCQRLLSTSASLPVCVFLMHTSPDSTTAQQSFMNGFTKVTTTLKTKWLWHHWVLGVLLP</sequence>
<dbReference type="Proteomes" id="UP000276215">
    <property type="component" value="Unassembled WGS sequence"/>
</dbReference>
<dbReference type="EMBL" id="ML120396">
    <property type="protein sequence ID" value="RPA98428.1"/>
    <property type="molecule type" value="Genomic_DNA"/>
</dbReference>
<proteinExistence type="predicted"/>
<organism evidence="1 2">
    <name type="scientific">Choiromyces venosus 120613-1</name>
    <dbReference type="NCBI Taxonomy" id="1336337"/>
    <lineage>
        <taxon>Eukaryota</taxon>
        <taxon>Fungi</taxon>
        <taxon>Dikarya</taxon>
        <taxon>Ascomycota</taxon>
        <taxon>Pezizomycotina</taxon>
        <taxon>Pezizomycetes</taxon>
        <taxon>Pezizales</taxon>
        <taxon>Tuberaceae</taxon>
        <taxon>Choiromyces</taxon>
    </lineage>
</organism>
<evidence type="ECO:0000313" key="2">
    <source>
        <dbReference type="Proteomes" id="UP000276215"/>
    </source>
</evidence>
<keyword evidence="2" id="KW-1185">Reference proteome</keyword>
<name>A0A3N4JN81_9PEZI</name>
<evidence type="ECO:0000313" key="1">
    <source>
        <dbReference type="EMBL" id="RPA98428.1"/>
    </source>
</evidence>
<dbReference type="AlphaFoldDB" id="A0A3N4JN81"/>
<reference evidence="1 2" key="1">
    <citation type="journal article" date="2018" name="Nat. Ecol. Evol.">
        <title>Pezizomycetes genomes reveal the molecular basis of ectomycorrhizal truffle lifestyle.</title>
        <authorList>
            <person name="Murat C."/>
            <person name="Payen T."/>
            <person name="Noel B."/>
            <person name="Kuo A."/>
            <person name="Morin E."/>
            <person name="Chen J."/>
            <person name="Kohler A."/>
            <person name="Krizsan K."/>
            <person name="Balestrini R."/>
            <person name="Da Silva C."/>
            <person name="Montanini B."/>
            <person name="Hainaut M."/>
            <person name="Levati E."/>
            <person name="Barry K.W."/>
            <person name="Belfiori B."/>
            <person name="Cichocki N."/>
            <person name="Clum A."/>
            <person name="Dockter R.B."/>
            <person name="Fauchery L."/>
            <person name="Guy J."/>
            <person name="Iotti M."/>
            <person name="Le Tacon F."/>
            <person name="Lindquist E.A."/>
            <person name="Lipzen A."/>
            <person name="Malagnac F."/>
            <person name="Mello A."/>
            <person name="Molinier V."/>
            <person name="Miyauchi S."/>
            <person name="Poulain J."/>
            <person name="Riccioni C."/>
            <person name="Rubini A."/>
            <person name="Sitrit Y."/>
            <person name="Splivallo R."/>
            <person name="Traeger S."/>
            <person name="Wang M."/>
            <person name="Zifcakova L."/>
            <person name="Wipf D."/>
            <person name="Zambonelli A."/>
            <person name="Paolocci F."/>
            <person name="Nowrousian M."/>
            <person name="Ottonello S."/>
            <person name="Baldrian P."/>
            <person name="Spatafora J.W."/>
            <person name="Henrissat B."/>
            <person name="Nagy L.G."/>
            <person name="Aury J.M."/>
            <person name="Wincker P."/>
            <person name="Grigoriev I.V."/>
            <person name="Bonfante P."/>
            <person name="Martin F.M."/>
        </authorList>
    </citation>
    <scope>NUCLEOTIDE SEQUENCE [LARGE SCALE GENOMIC DNA]</scope>
    <source>
        <strain evidence="1 2">120613-1</strain>
    </source>
</reference>
<gene>
    <name evidence="1" type="ORF">L873DRAFT_1045855</name>
</gene>
<accession>A0A3N4JN81</accession>
<protein>
    <submittedName>
        <fullName evidence="1">Uncharacterized protein</fullName>
    </submittedName>
</protein>